<dbReference type="InterPro" id="IPR000760">
    <property type="entry name" value="Inositol_monophosphatase-like"/>
</dbReference>
<name>A0A6C2YLG2_9BACT</name>
<gene>
    <name evidence="9" type="ORF">GMBLW1_22080</name>
</gene>
<dbReference type="InterPro" id="IPR020583">
    <property type="entry name" value="Inositol_monoP_metal-BS"/>
</dbReference>
<comment type="catalytic activity">
    <reaction evidence="1 8">
        <text>a myo-inositol phosphate + H2O = myo-inositol + phosphate</text>
        <dbReference type="Rhea" id="RHEA:24056"/>
        <dbReference type="ChEBI" id="CHEBI:15377"/>
        <dbReference type="ChEBI" id="CHEBI:17268"/>
        <dbReference type="ChEBI" id="CHEBI:43474"/>
        <dbReference type="ChEBI" id="CHEBI:84139"/>
        <dbReference type="EC" id="3.1.3.25"/>
    </reaction>
</comment>
<dbReference type="GO" id="GO:0007165">
    <property type="term" value="P:signal transduction"/>
    <property type="evidence" value="ECO:0007669"/>
    <property type="project" value="TreeGrafter"/>
</dbReference>
<feature type="binding site" evidence="7">
    <location>
        <position position="98"/>
    </location>
    <ligand>
        <name>Mg(2+)</name>
        <dbReference type="ChEBI" id="CHEBI:18420"/>
        <label>1</label>
        <note>catalytic</note>
    </ligand>
</feature>
<evidence type="ECO:0000256" key="7">
    <source>
        <dbReference type="PIRSR" id="PIRSR600760-2"/>
    </source>
</evidence>
<evidence type="ECO:0000313" key="10">
    <source>
        <dbReference type="Proteomes" id="UP000464378"/>
    </source>
</evidence>
<accession>A0A6C2YLG2</accession>
<dbReference type="CDD" id="cd01639">
    <property type="entry name" value="IMPase"/>
    <property type="match status" value="1"/>
</dbReference>
<dbReference type="KEGG" id="tim:GMBLW1_22080"/>
<dbReference type="FunCoup" id="A0A6C2YLG2">
    <property type="interactions" value="466"/>
</dbReference>
<evidence type="ECO:0000256" key="5">
    <source>
        <dbReference type="ARBA" id="ARBA00022801"/>
    </source>
</evidence>
<protein>
    <recommendedName>
        <fullName evidence="8">Inositol-1-monophosphatase</fullName>
        <ecNumber evidence="8">3.1.3.25</ecNumber>
    </recommendedName>
</protein>
<feature type="binding site" evidence="7">
    <location>
        <position position="70"/>
    </location>
    <ligand>
        <name>Mg(2+)</name>
        <dbReference type="ChEBI" id="CHEBI:18420"/>
        <label>1</label>
        <note>catalytic</note>
    </ligand>
</feature>
<dbReference type="Proteomes" id="UP000464378">
    <property type="component" value="Chromosome"/>
</dbReference>
<proteinExistence type="inferred from homology"/>
<dbReference type="PROSITE" id="PS00630">
    <property type="entry name" value="IMP_2"/>
    <property type="match status" value="1"/>
</dbReference>
<dbReference type="PRINTS" id="PR00377">
    <property type="entry name" value="IMPHPHTASES"/>
</dbReference>
<dbReference type="InterPro" id="IPR033942">
    <property type="entry name" value="IMPase"/>
</dbReference>
<evidence type="ECO:0000256" key="8">
    <source>
        <dbReference type="RuleBase" id="RU364068"/>
    </source>
</evidence>
<keyword evidence="4 7" id="KW-0479">Metal-binding</keyword>
<evidence type="ECO:0000256" key="2">
    <source>
        <dbReference type="ARBA" id="ARBA00001946"/>
    </source>
</evidence>
<organism evidence="9">
    <name type="scientific">Tuwongella immobilis</name>
    <dbReference type="NCBI Taxonomy" id="692036"/>
    <lineage>
        <taxon>Bacteria</taxon>
        <taxon>Pseudomonadati</taxon>
        <taxon>Planctomycetota</taxon>
        <taxon>Planctomycetia</taxon>
        <taxon>Gemmatales</taxon>
        <taxon>Gemmataceae</taxon>
        <taxon>Tuwongella</taxon>
    </lineage>
</organism>
<dbReference type="GO" id="GO:0046872">
    <property type="term" value="F:metal ion binding"/>
    <property type="evidence" value="ECO:0007669"/>
    <property type="project" value="UniProtKB-KW"/>
</dbReference>
<keyword evidence="6 7" id="KW-0460">Magnesium</keyword>
<comment type="similarity">
    <text evidence="3 8">Belongs to the inositol monophosphatase superfamily.</text>
</comment>
<comment type="cofactor">
    <cofactor evidence="2 7 8">
        <name>Mg(2+)</name>
        <dbReference type="ChEBI" id="CHEBI:18420"/>
    </cofactor>
</comment>
<sequence length="275" mass="30468">MLDPTTLEDYLAAAEEAARRAAVVLHEWRKRFQVREKSPADLVTDADVASQTLIKAYLQERFPGHGFLGEEGAEIDPVTRELKPLPADAPPTWIVDPIDGTANYVHDVPFYCISIGLWLQGDLRVGVVYDPRMNEMFSAAQGLGAKLNGEPIHVSPITTLRESMLSTGFPADPTRSMKNVNWWRKFTERTQSLRRTGSTALNMAYVAAGRFDAYWAFDNFVWDVAGGVVLVREAGGQITLVDGGAYDPFRYDIIATNGAIHAECLEVLKDPPENL</sequence>
<reference evidence="9" key="1">
    <citation type="submission" date="2019-04" db="EMBL/GenBank/DDBJ databases">
        <authorList>
            <consortium name="Science for Life Laboratories"/>
        </authorList>
    </citation>
    <scope>NUCLEOTIDE SEQUENCE</scope>
    <source>
        <strain evidence="9">MBLW1</strain>
    </source>
</reference>
<dbReference type="SUPFAM" id="SSF56655">
    <property type="entry name" value="Carbohydrate phosphatase"/>
    <property type="match status" value="1"/>
</dbReference>
<dbReference type="AlphaFoldDB" id="A0A6C2YLG2"/>
<dbReference type="PANTHER" id="PTHR20854">
    <property type="entry name" value="INOSITOL MONOPHOSPHATASE"/>
    <property type="match status" value="1"/>
</dbReference>
<keyword evidence="5 8" id="KW-0378">Hydrolase</keyword>
<dbReference type="EMBL" id="LR586016">
    <property type="protein sequence ID" value="VIP01752.1"/>
    <property type="molecule type" value="Genomic_DNA"/>
</dbReference>
<dbReference type="PANTHER" id="PTHR20854:SF4">
    <property type="entry name" value="INOSITOL-1-MONOPHOSPHATASE-RELATED"/>
    <property type="match status" value="1"/>
</dbReference>
<dbReference type="PROSITE" id="PS00629">
    <property type="entry name" value="IMP_1"/>
    <property type="match status" value="1"/>
</dbReference>
<evidence type="ECO:0000256" key="1">
    <source>
        <dbReference type="ARBA" id="ARBA00001033"/>
    </source>
</evidence>
<dbReference type="GO" id="GO:0008934">
    <property type="term" value="F:inositol monophosphate 1-phosphatase activity"/>
    <property type="evidence" value="ECO:0007669"/>
    <property type="project" value="InterPro"/>
</dbReference>
<evidence type="ECO:0000256" key="3">
    <source>
        <dbReference type="ARBA" id="ARBA00009759"/>
    </source>
</evidence>
<evidence type="ECO:0000256" key="6">
    <source>
        <dbReference type="ARBA" id="ARBA00022842"/>
    </source>
</evidence>
<keyword evidence="10" id="KW-1185">Reference proteome</keyword>
<dbReference type="GO" id="GO:0046854">
    <property type="term" value="P:phosphatidylinositol phosphate biosynthetic process"/>
    <property type="evidence" value="ECO:0007669"/>
    <property type="project" value="InterPro"/>
</dbReference>
<evidence type="ECO:0000256" key="4">
    <source>
        <dbReference type="ARBA" id="ARBA00022723"/>
    </source>
</evidence>
<dbReference type="Pfam" id="PF00459">
    <property type="entry name" value="Inositol_P"/>
    <property type="match status" value="1"/>
</dbReference>
<dbReference type="FunFam" id="3.30.540.10:FF:000003">
    <property type="entry name" value="Inositol-1-monophosphatase"/>
    <property type="match status" value="1"/>
</dbReference>
<dbReference type="InParanoid" id="A0A6C2YLG2"/>
<dbReference type="GO" id="GO:0006020">
    <property type="term" value="P:inositol metabolic process"/>
    <property type="evidence" value="ECO:0007669"/>
    <property type="project" value="TreeGrafter"/>
</dbReference>
<dbReference type="Gene3D" id="3.30.540.10">
    <property type="entry name" value="Fructose-1,6-Bisphosphatase, subunit A, domain 1"/>
    <property type="match status" value="1"/>
</dbReference>
<dbReference type="InterPro" id="IPR020550">
    <property type="entry name" value="Inositol_monophosphatase_CS"/>
</dbReference>
<feature type="binding site" evidence="7">
    <location>
        <position position="96"/>
    </location>
    <ligand>
        <name>Mg(2+)</name>
        <dbReference type="ChEBI" id="CHEBI:18420"/>
        <label>1</label>
        <note>catalytic</note>
    </ligand>
</feature>
<dbReference type="Gene3D" id="3.40.190.80">
    <property type="match status" value="1"/>
</dbReference>
<feature type="binding site" evidence="7">
    <location>
        <position position="99"/>
    </location>
    <ligand>
        <name>Mg(2+)</name>
        <dbReference type="ChEBI" id="CHEBI:18420"/>
        <label>1</label>
        <note>catalytic</note>
    </ligand>
</feature>
<dbReference type="EC" id="3.1.3.25" evidence="8"/>
<evidence type="ECO:0000313" key="9">
    <source>
        <dbReference type="EMBL" id="VIP01752.1"/>
    </source>
</evidence>
<dbReference type="RefSeq" id="WP_162657004.1">
    <property type="nucleotide sequence ID" value="NZ_LR593887.1"/>
</dbReference>
<feature type="binding site" evidence="7">
    <location>
        <position position="223"/>
    </location>
    <ligand>
        <name>Mg(2+)</name>
        <dbReference type="ChEBI" id="CHEBI:18420"/>
        <label>1</label>
        <note>catalytic</note>
    </ligand>
</feature>
<dbReference type="EMBL" id="LR593887">
    <property type="protein sequence ID" value="VTR99343.1"/>
    <property type="molecule type" value="Genomic_DNA"/>
</dbReference>